<sequence>MPLLPQRNGPHLGASTPQSGEPQALNKTETHSGIDSRKGSRAPPSSLAGLPPAGRRSGSGERFSLSFTHTRSENPAAGEKTQRGYPPARAGLPRESRRPQREDSSTKVQSVSPQIPSLLSSATVFSHPVHATFASQLRAPSRNTSRTRVSSSLGHLSPVASLDLSGCAFEGQPPAPDPRTSRGFARGERDRASPRERRPGLPPHTQDLRRAGVSSSPHRSPTPSYLNPTVSSRQRSLSRRSEEPRSGDSSTSRSRSTSKSRERPARSSQRQTSPSSPFALCSSSTSSLSSSALRLSSVSATPGGLPPLPPACRSRPLRGRDEEGEGLRQRRSSHLESSSRVRSSSEREWLRVDERASLASRKTQPQRPLGETPEAGRREERPAERRSVARKGTEWEDQGERTEGKHEGRTEAREATCGRRSAETAGWNREARHSAGRDVHPAKPRLSSSSVSSRKEECAQFETPWALGPPSTPRRRSSSSSFLPSFASCSSRRTKEGVFEEMESRPRLGDRSSSSQEGFLRDEGEQRESGMAHSERVSSSAAFCREDAQPRLSASSRFSSSGHVRGDAREEAGARPFQEYASSVPFSSSLRQAVGPPFQVRRSSTEETSAFEGREAVSMEPQKEKECEAENLLRRSSAEETSAFEGREAVSMEPQKEKECEAENLSSSSWLESDPLFRELSARDASAVRELPVDLLLADDEPAAPGAQSPKGSPRGRQTETGVFAAGDSRLFLSQQHSDDGREVPTRSGDHRKDEKAETGERNEGRLEPPCLSRTGENRDAWGESTQAVRAAVAGSGFFSLFSRQTAPAEREAHPVRNGEARFSVAAIEAEKEADVAESGGREQDRETQEERADNEAEGSNRMLDVSPNYSRRSPGLASSASANAVRTSLPPASSSGSVSRERSDLRFAARPAYPSSLPPPPKRGSVRAETLASLTGAGASSLIPKARPASFACPATQRLAQPKTASKLSFAPSSLSSLLSSVSASSAVPGVVGRHQRRPERVAEGSGAERRLERTGEARLVGRLCSSESVDLDPDRDGNGLARPRPREGASRRERREDETCESGECVSPTSSAGPTREARGRDADKAGAVAGDFFVSSFCSLFRRPLGNGAARAPSVADAKGREKSEVSSLRLWRRIARRTLTILLLLCRVLTSSYDSLVAHGGVRGIIATLDKGEKGQASGEKGEEKSGEERRERGEAGDRGEVAEEQNAAPGQGGEGSRRRAVERKALGSARGYACREGRREEPENGSDKSGKMEEARHREAERGGRQCTGVVPAESLASRAQTPKGEKGNRATDFFSLLVCRRREGEKEVKESGEPGAGNSWGNGTGEEREDASGVSEKETRIQEIEQASGRSATTDRASFLSSPLFYVAVFCFLGAVFSFLTQIESEDEFVDLDVM</sequence>
<reference evidence="3" key="2">
    <citation type="submission" date="2011-03" db="EMBL/GenBank/DDBJ databases">
        <title>Comparative genomics and transcriptomics of Neospora caninum and Toxoplasma gondii.</title>
        <authorList>
            <person name="Reid A.J."/>
            <person name="Sohal A."/>
            <person name="Harris D."/>
            <person name="Quail M."/>
            <person name="Sanders M."/>
            <person name="Berriman M."/>
            <person name="Wastling J.M."/>
            <person name="Pain A."/>
        </authorList>
    </citation>
    <scope>NUCLEOTIDE SEQUENCE</scope>
    <source>
        <strain evidence="3">Liverpool</strain>
    </source>
</reference>
<feature type="region of interest" description="Disordered" evidence="1">
    <location>
        <begin position="1176"/>
        <end position="1294"/>
    </location>
</feature>
<feature type="compositionally biased region" description="Basic and acidic residues" evidence="1">
    <location>
        <begin position="645"/>
        <end position="661"/>
    </location>
</feature>
<reference evidence="4" key="4">
    <citation type="journal article" date="2015" name="PLoS ONE">
        <title>Comprehensive Evaluation of Toxoplasma gondii VEG and Neospora caninum LIV Genomes with Tachyzoite Stage Transcriptome and Proteome Defines Novel Transcript Features.</title>
        <authorList>
            <person name="Ramaprasad A."/>
            <person name="Mourier T."/>
            <person name="Naeem R."/>
            <person name="Malas T.B."/>
            <person name="Moussa E."/>
            <person name="Panigrahi A."/>
            <person name="Vermont S.J."/>
            <person name="Otto T.D."/>
            <person name="Wastling J."/>
            <person name="Pain A."/>
        </authorList>
    </citation>
    <scope>NUCLEOTIDE SEQUENCE</scope>
    <source>
        <strain evidence="4">Liverpool</strain>
    </source>
</reference>
<protein>
    <recommendedName>
        <fullName evidence="6">Transmembrane protein</fullName>
    </recommendedName>
</protein>
<feature type="compositionally biased region" description="Basic and acidic residues" evidence="1">
    <location>
        <begin position="564"/>
        <end position="573"/>
    </location>
</feature>
<dbReference type="EMBL" id="FR823386">
    <property type="protein sequence ID" value="CBZ51633.1"/>
    <property type="molecule type" value="Genomic_DNA"/>
</dbReference>
<feature type="compositionally biased region" description="Polar residues" evidence="1">
    <location>
        <begin position="213"/>
        <end position="230"/>
    </location>
</feature>
<feature type="compositionally biased region" description="Basic and acidic residues" evidence="1">
    <location>
        <begin position="1176"/>
        <end position="1206"/>
    </location>
</feature>
<evidence type="ECO:0000256" key="1">
    <source>
        <dbReference type="SAM" id="MobiDB-lite"/>
    </source>
</evidence>
<dbReference type="Proteomes" id="UP000007494">
    <property type="component" value="Chromosome V"/>
</dbReference>
<dbReference type="RefSeq" id="XP_003881666.1">
    <property type="nucleotide sequence ID" value="XM_003881617.1"/>
</dbReference>
<feature type="compositionally biased region" description="Polar residues" evidence="1">
    <location>
        <begin position="868"/>
        <end position="887"/>
    </location>
</feature>
<feature type="compositionally biased region" description="Basic and acidic residues" evidence="1">
    <location>
        <begin position="318"/>
        <end position="356"/>
    </location>
</feature>
<feature type="compositionally biased region" description="Basic and acidic residues" evidence="1">
    <location>
        <begin position="185"/>
        <end position="199"/>
    </location>
</feature>
<feature type="compositionally biased region" description="Basic and acidic residues" evidence="1">
    <location>
        <begin position="374"/>
        <end position="422"/>
    </location>
</feature>
<feature type="compositionally biased region" description="Low complexity" evidence="1">
    <location>
        <begin position="247"/>
        <end position="257"/>
    </location>
</feature>
<keyword evidence="2" id="KW-0472">Membrane</keyword>
<gene>
    <name evidence="4" type="ORF">BN1204_014270</name>
    <name evidence="3" type="ORF">NCLIV_014270</name>
</gene>
<evidence type="ECO:0000313" key="5">
    <source>
        <dbReference type="Proteomes" id="UP000007494"/>
    </source>
</evidence>
<feature type="compositionally biased region" description="Low complexity" evidence="1">
    <location>
        <begin position="42"/>
        <end position="54"/>
    </location>
</feature>
<keyword evidence="2" id="KW-0812">Transmembrane</keyword>
<feature type="region of interest" description="Disordered" evidence="1">
    <location>
        <begin position="806"/>
        <end position="928"/>
    </location>
</feature>
<feature type="compositionally biased region" description="Low complexity" evidence="1">
    <location>
        <begin position="478"/>
        <end position="491"/>
    </location>
</feature>
<keyword evidence="2" id="KW-1133">Transmembrane helix</keyword>
<feature type="transmembrane region" description="Helical" evidence="2">
    <location>
        <begin position="1369"/>
        <end position="1386"/>
    </location>
</feature>
<organism evidence="3 5">
    <name type="scientific">Neospora caninum (strain Liverpool)</name>
    <dbReference type="NCBI Taxonomy" id="572307"/>
    <lineage>
        <taxon>Eukaryota</taxon>
        <taxon>Sar</taxon>
        <taxon>Alveolata</taxon>
        <taxon>Apicomplexa</taxon>
        <taxon>Conoidasida</taxon>
        <taxon>Coccidia</taxon>
        <taxon>Eucoccidiorida</taxon>
        <taxon>Eimeriorina</taxon>
        <taxon>Sarcocystidae</taxon>
        <taxon>Neospora</taxon>
    </lineage>
</organism>
<feature type="compositionally biased region" description="Basic and acidic residues" evidence="1">
    <location>
        <begin position="1000"/>
        <end position="1015"/>
    </location>
</feature>
<feature type="region of interest" description="Disordered" evidence="1">
    <location>
        <begin position="133"/>
        <end position="673"/>
    </location>
</feature>
<feature type="region of interest" description="Disordered" evidence="1">
    <location>
        <begin position="697"/>
        <end position="787"/>
    </location>
</feature>
<evidence type="ECO:0000313" key="3">
    <source>
        <dbReference type="EMBL" id="CBZ51633.1"/>
    </source>
</evidence>
<feature type="region of interest" description="Disordered" evidence="1">
    <location>
        <begin position="1311"/>
        <end position="1359"/>
    </location>
</feature>
<feature type="compositionally biased region" description="Polar residues" evidence="1">
    <location>
        <begin position="15"/>
        <end position="27"/>
    </location>
</feature>
<feature type="compositionally biased region" description="Basic and acidic residues" evidence="1">
    <location>
        <begin position="809"/>
        <end position="820"/>
    </location>
</feature>
<keyword evidence="5" id="KW-1185">Reference proteome</keyword>
<dbReference type="InParanoid" id="F0VDB8"/>
<feature type="compositionally biased region" description="Basic and acidic residues" evidence="1">
    <location>
        <begin position="429"/>
        <end position="441"/>
    </location>
</feature>
<feature type="compositionally biased region" description="Polar residues" evidence="1">
    <location>
        <begin position="580"/>
        <end position="591"/>
    </location>
</feature>
<feature type="compositionally biased region" description="Basic and acidic residues" evidence="1">
    <location>
        <begin position="612"/>
        <end position="638"/>
    </location>
</feature>
<feature type="compositionally biased region" description="Basic and acidic residues" evidence="1">
    <location>
        <begin position="1220"/>
        <end position="1230"/>
    </location>
</feature>
<feature type="compositionally biased region" description="Low complexity" evidence="1">
    <location>
        <begin position="141"/>
        <end position="152"/>
    </location>
</feature>
<dbReference type="eggNOG" id="ENOG502R00B">
    <property type="taxonomic scope" value="Eukaryota"/>
</dbReference>
<feature type="compositionally biased region" description="Basic and acidic residues" evidence="1">
    <location>
        <begin position="92"/>
        <end position="105"/>
    </location>
</feature>
<feature type="compositionally biased region" description="Basic and acidic residues" evidence="1">
    <location>
        <begin position="28"/>
        <end position="38"/>
    </location>
</feature>
<dbReference type="OrthoDB" id="10505464at2759"/>
<evidence type="ECO:0000313" key="4">
    <source>
        <dbReference type="EMBL" id="CEL65587.1"/>
    </source>
</evidence>
<dbReference type="OMA" id="SIYTFHD"/>
<feature type="region of interest" description="Disordered" evidence="1">
    <location>
        <begin position="1029"/>
        <end position="1085"/>
    </location>
</feature>
<evidence type="ECO:0000256" key="2">
    <source>
        <dbReference type="SAM" id="Phobius"/>
    </source>
</evidence>
<feature type="compositionally biased region" description="Basic and acidic residues" evidence="1">
    <location>
        <begin position="519"/>
        <end position="536"/>
    </location>
</feature>
<dbReference type="EMBL" id="LN714479">
    <property type="protein sequence ID" value="CEL65587.1"/>
    <property type="molecule type" value="Genomic_DNA"/>
</dbReference>
<feature type="compositionally biased region" description="Basic and acidic residues" evidence="1">
    <location>
        <begin position="493"/>
        <end position="510"/>
    </location>
</feature>
<feature type="region of interest" description="Disordered" evidence="1">
    <location>
        <begin position="985"/>
        <end position="1015"/>
    </location>
</feature>
<feature type="region of interest" description="Disordered" evidence="1">
    <location>
        <begin position="1"/>
        <end position="114"/>
    </location>
</feature>
<feature type="compositionally biased region" description="Basic and acidic residues" evidence="1">
    <location>
        <begin position="737"/>
        <end position="767"/>
    </location>
</feature>
<feature type="compositionally biased region" description="Low complexity" evidence="1">
    <location>
        <begin position="889"/>
        <end position="899"/>
    </location>
</feature>
<dbReference type="VEuPathDB" id="ToxoDB:NCLIV_014270"/>
<feature type="compositionally biased region" description="Basic and acidic residues" evidence="1">
    <location>
        <begin position="1238"/>
        <end position="1269"/>
    </location>
</feature>
<accession>F0VDB8</accession>
<reference evidence="5" key="3">
    <citation type="journal article" date="2012" name="PLoS Pathog.">
        <title>Comparative genomics of the apicomplexan parasites Toxoplasma gondii and Neospora caninum: Coccidia differing in host range and transmission strategy.</title>
        <authorList>
            <person name="Reid A.J."/>
            <person name="Vermont S.J."/>
            <person name="Cotton J.A."/>
            <person name="Harris D."/>
            <person name="Hill-Cawthorne G.A."/>
            <person name="Konen-Waisman S."/>
            <person name="Latham S.M."/>
            <person name="Mourier T."/>
            <person name="Norton R."/>
            <person name="Quail M.A."/>
            <person name="Sanders M."/>
            <person name="Shanmugam D."/>
            <person name="Sohal A."/>
            <person name="Wasmuth J.D."/>
            <person name="Brunk B."/>
            <person name="Grigg M.E."/>
            <person name="Howard J.C."/>
            <person name="Parkinson J."/>
            <person name="Roos D.S."/>
            <person name="Trees A.J."/>
            <person name="Berriman M."/>
            <person name="Pain A."/>
            <person name="Wastling J.M."/>
        </authorList>
    </citation>
    <scope>NUCLEOTIDE SEQUENCE [LARGE SCALE GENOMIC DNA]</scope>
    <source>
        <strain evidence="5">Liverpool</strain>
    </source>
</reference>
<feature type="compositionally biased region" description="Basic and acidic residues" evidence="1">
    <location>
        <begin position="1046"/>
        <end position="1059"/>
    </location>
</feature>
<evidence type="ECO:0008006" key="6">
    <source>
        <dbReference type="Google" id="ProtNLM"/>
    </source>
</evidence>
<reference evidence="3" key="1">
    <citation type="submission" date="2011-02" db="EMBL/GenBank/DDBJ databases">
        <authorList>
            <person name="Aslett M."/>
        </authorList>
    </citation>
    <scope>NUCLEOTIDE SEQUENCE</scope>
    <source>
        <strain evidence="3">Liverpool</strain>
    </source>
</reference>
<feature type="compositionally biased region" description="Low complexity" evidence="1">
    <location>
        <begin position="266"/>
        <end position="303"/>
    </location>
</feature>
<proteinExistence type="predicted"/>
<feature type="compositionally biased region" description="Basic and acidic residues" evidence="1">
    <location>
        <begin position="829"/>
        <end position="855"/>
    </location>
</feature>
<feature type="compositionally biased region" description="Gly residues" evidence="1">
    <location>
        <begin position="1320"/>
        <end position="1330"/>
    </location>
</feature>
<name>F0VDB8_NEOCL</name>
<dbReference type="GeneID" id="13444021"/>